<evidence type="ECO:0000313" key="2">
    <source>
        <dbReference type="Proteomes" id="UP001597361"/>
    </source>
</evidence>
<evidence type="ECO:0008006" key="3">
    <source>
        <dbReference type="Google" id="ProtNLM"/>
    </source>
</evidence>
<organism evidence="1 2">
    <name type="scientific">Belliella marina</name>
    <dbReference type="NCBI Taxonomy" id="1644146"/>
    <lineage>
        <taxon>Bacteria</taxon>
        <taxon>Pseudomonadati</taxon>
        <taxon>Bacteroidota</taxon>
        <taxon>Cytophagia</taxon>
        <taxon>Cytophagales</taxon>
        <taxon>Cyclobacteriaceae</taxon>
        <taxon>Belliella</taxon>
    </lineage>
</organism>
<proteinExistence type="predicted"/>
<evidence type="ECO:0000313" key="1">
    <source>
        <dbReference type="EMBL" id="MFD2035343.1"/>
    </source>
</evidence>
<name>A0ABW4VKT8_9BACT</name>
<comment type="caution">
    <text evidence="1">The sequence shown here is derived from an EMBL/GenBank/DDBJ whole genome shotgun (WGS) entry which is preliminary data.</text>
</comment>
<accession>A0ABW4VKT8</accession>
<protein>
    <recommendedName>
        <fullName evidence="3">UspA domain-containing protein</fullName>
    </recommendedName>
</protein>
<dbReference type="RefSeq" id="WP_376886263.1">
    <property type="nucleotide sequence ID" value="NZ_JBHUHR010000031.1"/>
</dbReference>
<reference evidence="2" key="1">
    <citation type="journal article" date="2019" name="Int. J. Syst. Evol. Microbiol.">
        <title>The Global Catalogue of Microorganisms (GCM) 10K type strain sequencing project: providing services to taxonomists for standard genome sequencing and annotation.</title>
        <authorList>
            <consortium name="The Broad Institute Genomics Platform"/>
            <consortium name="The Broad Institute Genome Sequencing Center for Infectious Disease"/>
            <person name="Wu L."/>
            <person name="Ma J."/>
        </authorList>
    </citation>
    <scope>NUCLEOTIDE SEQUENCE [LARGE SCALE GENOMIC DNA]</scope>
    <source>
        <strain evidence="2">CGMCC 1.15180</strain>
    </source>
</reference>
<sequence length="271" mass="30730">MKLFVFIDFSDFQDTQVKIANDWCVNFGLKMILVHKVDLTLPSLTNADARLKIEYSLKREVFQKMEKLKNDFVNPSVDVSYEIIASPLVTYFKDESRVGQGDVFLLGLKGTGKLKQIFIGSTATRLIDEFNQLTITVPLKTKHHLPRKLIVGVHYLTPINEAELERLLILTNPVVDEVEFVTIVQSQSEMKDAESYLGLLKSKFGKSIPCIAMVFSGENAMQKLKDFSSPQETSFLVLQKGSRALVDRVFRKFMINEMVYDASIPLVILPS</sequence>
<gene>
    <name evidence="1" type="ORF">ACFSKL_11100</name>
</gene>
<keyword evidence="2" id="KW-1185">Reference proteome</keyword>
<dbReference type="SUPFAM" id="SSF52402">
    <property type="entry name" value="Adenine nucleotide alpha hydrolases-like"/>
    <property type="match status" value="1"/>
</dbReference>
<dbReference type="Gene3D" id="3.40.50.12370">
    <property type="match status" value="1"/>
</dbReference>
<dbReference type="EMBL" id="JBHUHR010000031">
    <property type="protein sequence ID" value="MFD2035343.1"/>
    <property type="molecule type" value="Genomic_DNA"/>
</dbReference>
<dbReference type="Proteomes" id="UP001597361">
    <property type="component" value="Unassembled WGS sequence"/>
</dbReference>